<feature type="transmembrane region" description="Helical" evidence="1">
    <location>
        <begin position="12"/>
        <end position="34"/>
    </location>
</feature>
<reference evidence="2" key="1">
    <citation type="submission" date="2022-09" db="EMBL/GenBank/DDBJ databases">
        <title>Actin cytoskeleton and complex cell architecture in an #Asgard archaeon.</title>
        <authorList>
            <person name="Ponce Toledo R.I."/>
            <person name="Schleper C."/>
            <person name="Rodrigues Oliveira T."/>
            <person name="Wollweber F."/>
            <person name="Xu J."/>
            <person name="Rittmann S."/>
            <person name="Klingl A."/>
            <person name="Pilhofer M."/>
        </authorList>
    </citation>
    <scope>NUCLEOTIDE SEQUENCE</scope>
    <source>
        <strain evidence="2">B-35</strain>
    </source>
</reference>
<evidence type="ECO:0000313" key="2">
    <source>
        <dbReference type="EMBL" id="UYP45655.1"/>
    </source>
</evidence>
<feature type="transmembrane region" description="Helical" evidence="1">
    <location>
        <begin position="195"/>
        <end position="211"/>
    </location>
</feature>
<organism evidence="2 3">
    <name type="scientific">Candidatus Lokiarchaeum ossiferum</name>
    <dbReference type="NCBI Taxonomy" id="2951803"/>
    <lineage>
        <taxon>Archaea</taxon>
        <taxon>Promethearchaeati</taxon>
        <taxon>Promethearchaeota</taxon>
        <taxon>Promethearchaeia</taxon>
        <taxon>Promethearchaeales</taxon>
        <taxon>Promethearchaeaceae</taxon>
        <taxon>Candidatus Lokiarchaeum</taxon>
    </lineage>
</organism>
<protein>
    <recommendedName>
        <fullName evidence="4">DUF998 domain-containing protein</fullName>
    </recommendedName>
</protein>
<feature type="transmembrane region" description="Helical" evidence="1">
    <location>
        <begin position="93"/>
        <end position="115"/>
    </location>
</feature>
<evidence type="ECO:0000313" key="3">
    <source>
        <dbReference type="Proteomes" id="UP001208689"/>
    </source>
</evidence>
<keyword evidence="1" id="KW-0472">Membrane</keyword>
<evidence type="ECO:0000256" key="1">
    <source>
        <dbReference type="SAM" id="Phobius"/>
    </source>
</evidence>
<keyword evidence="3" id="KW-1185">Reference proteome</keyword>
<evidence type="ECO:0008006" key="4">
    <source>
        <dbReference type="Google" id="ProtNLM"/>
    </source>
</evidence>
<feature type="transmembrane region" description="Helical" evidence="1">
    <location>
        <begin position="64"/>
        <end position="81"/>
    </location>
</feature>
<name>A0ABY6HQ66_9ARCH</name>
<keyword evidence="1" id="KW-0812">Transmembrane</keyword>
<sequence length="216" mass="24901">MEESTSINIKRIKYLIYAINITFSLTIILAWIFYPDTYRFFFHYISELGSTTTKLGTPNRTSQIIFTIGTIVSGTMAILMAEEYLKLKNRNPLNILKGISLIIVYLGALTTIFSYDVPAFEYVHRFGAGFFVLMLFIYNALCQFLRYQNGTNKISVDTQESRNMTGDKIFLLFILLCFVAYFLVAIIGLEDYQPMIQKIVLIVILISNFILDDEDY</sequence>
<proteinExistence type="predicted"/>
<feature type="transmembrane region" description="Helical" evidence="1">
    <location>
        <begin position="127"/>
        <end position="148"/>
    </location>
</feature>
<accession>A0ABY6HQ66</accession>
<keyword evidence="1" id="KW-1133">Transmembrane helix</keyword>
<dbReference type="EMBL" id="CP104013">
    <property type="protein sequence ID" value="UYP45655.1"/>
    <property type="molecule type" value="Genomic_DNA"/>
</dbReference>
<feature type="transmembrane region" description="Helical" evidence="1">
    <location>
        <begin position="169"/>
        <end position="189"/>
    </location>
</feature>
<gene>
    <name evidence="2" type="ORF">NEF87_001940</name>
</gene>
<dbReference type="Proteomes" id="UP001208689">
    <property type="component" value="Chromosome"/>
</dbReference>